<gene>
    <name evidence="2" type="ORF">FLJC2902T_15310</name>
</gene>
<feature type="signal peptide" evidence="1">
    <location>
        <begin position="1"/>
        <end position="23"/>
    </location>
</feature>
<accession>V6SNL9</accession>
<evidence type="ECO:0000256" key="1">
    <source>
        <dbReference type="SAM" id="SignalP"/>
    </source>
</evidence>
<dbReference type="OrthoDB" id="1435518at2"/>
<keyword evidence="3" id="KW-1185">Reference proteome</keyword>
<organism evidence="2 3">
    <name type="scientific">Flavobacterium limnosediminis JC2902</name>
    <dbReference type="NCBI Taxonomy" id="1341181"/>
    <lineage>
        <taxon>Bacteria</taxon>
        <taxon>Pseudomonadati</taxon>
        <taxon>Bacteroidota</taxon>
        <taxon>Flavobacteriia</taxon>
        <taxon>Flavobacteriales</taxon>
        <taxon>Flavobacteriaceae</taxon>
        <taxon>Flavobacterium</taxon>
    </lineage>
</organism>
<dbReference type="RefSeq" id="WP_023579169.1">
    <property type="nucleotide sequence ID" value="NZ_AVGG01000007.1"/>
</dbReference>
<dbReference type="eggNOG" id="ENOG5032WCC">
    <property type="taxonomic scope" value="Bacteria"/>
</dbReference>
<evidence type="ECO:0000313" key="3">
    <source>
        <dbReference type="Proteomes" id="UP000018004"/>
    </source>
</evidence>
<dbReference type="AlphaFoldDB" id="V6SNL9"/>
<proteinExistence type="predicted"/>
<comment type="caution">
    <text evidence="2">The sequence shown here is derived from an EMBL/GenBank/DDBJ whole genome shotgun (WGS) entry which is preliminary data.</text>
</comment>
<reference evidence="2 3" key="1">
    <citation type="submission" date="2013-08" db="EMBL/GenBank/DDBJ databases">
        <title>Flavobacterium limnosediminis JC2902 genome sequencing.</title>
        <authorList>
            <person name="Lee K."/>
            <person name="Yi H."/>
            <person name="Park S."/>
            <person name="Chun J."/>
        </authorList>
    </citation>
    <scope>NUCLEOTIDE SEQUENCE [LARGE SCALE GENOMIC DNA]</scope>
    <source>
        <strain evidence="2 3">JC2902</strain>
    </source>
</reference>
<dbReference type="Proteomes" id="UP000018004">
    <property type="component" value="Unassembled WGS sequence"/>
</dbReference>
<dbReference type="EMBL" id="AVGG01000007">
    <property type="protein sequence ID" value="ESU28186.1"/>
    <property type="molecule type" value="Genomic_DNA"/>
</dbReference>
<evidence type="ECO:0000313" key="2">
    <source>
        <dbReference type="EMBL" id="ESU28186.1"/>
    </source>
</evidence>
<dbReference type="PATRIC" id="fig|1341181.4.peg.1507"/>
<sequence>MKKRFYLLAAVFSGLLLSCSSDDSDNGGNNSSDTNFTIPLTIGKYWTYDVEGEGVNTRDSLYISNDTIIAGNTYKKFKTRENLATGFYSSSLRNNGVREVDHKLLLSGDLSLADGQQLPIGLDLSLLDFIIFKKNATNGEVLSTKSGSFQQTVESFPLTINYTLQSKGGETIPNFTSPNGDTYTNVRTSKIVLRVTITTVISGLPITVLPAQDVITSTQYVADGIGVVYTNTVTTYNINEYVASELGIPSTNTQTQEEFLDTHN</sequence>
<feature type="chain" id="PRO_5004752655" evidence="1">
    <location>
        <begin position="24"/>
        <end position="264"/>
    </location>
</feature>
<dbReference type="PROSITE" id="PS51257">
    <property type="entry name" value="PROKAR_LIPOPROTEIN"/>
    <property type="match status" value="1"/>
</dbReference>
<name>V6SNL9_9FLAO</name>
<dbReference type="STRING" id="1341181.FLJC2902T_15310"/>
<keyword evidence="2" id="KW-0449">Lipoprotein</keyword>
<keyword evidence="1" id="KW-0732">Signal</keyword>
<protein>
    <submittedName>
        <fullName evidence="2">Lipoprotein</fullName>
    </submittedName>
</protein>